<accession>A0A381Y0E4</accession>
<protein>
    <recommendedName>
        <fullName evidence="1">Peptidase S9 prolyl oligopeptidase catalytic domain-containing protein</fullName>
    </recommendedName>
</protein>
<dbReference type="SUPFAM" id="SSF53474">
    <property type="entry name" value="alpha/beta-Hydrolases"/>
    <property type="match status" value="1"/>
</dbReference>
<dbReference type="Pfam" id="PF00326">
    <property type="entry name" value="Peptidase_S9"/>
    <property type="match status" value="1"/>
</dbReference>
<evidence type="ECO:0000259" key="1">
    <source>
        <dbReference type="Pfam" id="PF00326"/>
    </source>
</evidence>
<dbReference type="PANTHER" id="PTHR22946:SF0">
    <property type="entry name" value="DIENELACTONE HYDROLASE DOMAIN-CONTAINING PROTEIN"/>
    <property type="match status" value="1"/>
</dbReference>
<dbReference type="InterPro" id="IPR029058">
    <property type="entry name" value="AB_hydrolase_fold"/>
</dbReference>
<proteinExistence type="predicted"/>
<evidence type="ECO:0000313" key="2">
    <source>
        <dbReference type="EMBL" id="SVA70519.1"/>
    </source>
</evidence>
<dbReference type="GO" id="GO:0008236">
    <property type="term" value="F:serine-type peptidase activity"/>
    <property type="evidence" value="ECO:0007669"/>
    <property type="project" value="InterPro"/>
</dbReference>
<organism evidence="2">
    <name type="scientific">marine metagenome</name>
    <dbReference type="NCBI Taxonomy" id="408172"/>
    <lineage>
        <taxon>unclassified sequences</taxon>
        <taxon>metagenomes</taxon>
        <taxon>ecological metagenomes</taxon>
    </lineage>
</organism>
<feature type="non-terminal residue" evidence="2">
    <location>
        <position position="1"/>
    </location>
</feature>
<sequence>VSNHTYRSGELTLAAHLERPSGIGRDLPGVVICHGFPAGEGGGANSPTTFPELAARITREMGWVVIVPSPRGMPGSEGSFSLDGWLEDVIAAADHLFDEQEVGVVLTAGFGTGGALAVCAAAADERVAGAATLAGPADFSDWAANPRRLLLHARQAGVIDEGSHPTDFDQWVSGLDGISAEHSADALAPRPLLVVHGTDDDIVPPLDARAVAAAHGAGDLRMVNRAGHHLRHDPRAIAILLGWLDRQRRLVTAG</sequence>
<feature type="domain" description="Peptidase S9 prolyl oligopeptidase catalytic" evidence="1">
    <location>
        <begin position="56"/>
        <end position="246"/>
    </location>
</feature>
<dbReference type="InterPro" id="IPR050261">
    <property type="entry name" value="FrsA_esterase"/>
</dbReference>
<dbReference type="AlphaFoldDB" id="A0A381Y0E4"/>
<dbReference type="GO" id="GO:0006508">
    <property type="term" value="P:proteolysis"/>
    <property type="evidence" value="ECO:0007669"/>
    <property type="project" value="InterPro"/>
</dbReference>
<reference evidence="2" key="1">
    <citation type="submission" date="2018-05" db="EMBL/GenBank/DDBJ databases">
        <authorList>
            <person name="Lanie J.A."/>
            <person name="Ng W.-L."/>
            <person name="Kazmierczak K.M."/>
            <person name="Andrzejewski T.M."/>
            <person name="Davidsen T.M."/>
            <person name="Wayne K.J."/>
            <person name="Tettelin H."/>
            <person name="Glass J.I."/>
            <person name="Rusch D."/>
            <person name="Podicherti R."/>
            <person name="Tsui H.-C.T."/>
            <person name="Winkler M.E."/>
        </authorList>
    </citation>
    <scope>NUCLEOTIDE SEQUENCE</scope>
</reference>
<dbReference type="PANTHER" id="PTHR22946">
    <property type="entry name" value="DIENELACTONE HYDROLASE DOMAIN-CONTAINING PROTEIN-RELATED"/>
    <property type="match status" value="1"/>
</dbReference>
<dbReference type="Gene3D" id="3.40.50.1820">
    <property type="entry name" value="alpha/beta hydrolase"/>
    <property type="match status" value="1"/>
</dbReference>
<dbReference type="EMBL" id="UINC01017057">
    <property type="protein sequence ID" value="SVA70519.1"/>
    <property type="molecule type" value="Genomic_DNA"/>
</dbReference>
<name>A0A381Y0E4_9ZZZZ</name>
<gene>
    <name evidence="2" type="ORF">METZ01_LOCUS123373</name>
</gene>
<dbReference type="InterPro" id="IPR001375">
    <property type="entry name" value="Peptidase_S9_cat"/>
</dbReference>